<feature type="transmembrane region" description="Helical" evidence="6">
    <location>
        <begin position="59"/>
        <end position="81"/>
    </location>
</feature>
<evidence type="ECO:0000256" key="4">
    <source>
        <dbReference type="ARBA" id="ARBA00023136"/>
    </source>
</evidence>
<keyword evidence="4 6" id="KW-0472">Membrane</keyword>
<accession>A0A8K1FBX1</accession>
<evidence type="ECO:0000313" key="7">
    <source>
        <dbReference type="EMBL" id="TMW56551.1"/>
    </source>
</evidence>
<feature type="transmembrane region" description="Helical" evidence="6">
    <location>
        <begin position="101"/>
        <end position="123"/>
    </location>
</feature>
<evidence type="ECO:0000256" key="3">
    <source>
        <dbReference type="ARBA" id="ARBA00022989"/>
    </source>
</evidence>
<feature type="region of interest" description="Disordered" evidence="5">
    <location>
        <begin position="1"/>
        <end position="31"/>
    </location>
</feature>
<dbReference type="GO" id="GO:0015095">
    <property type="term" value="F:magnesium ion transmembrane transporter activity"/>
    <property type="evidence" value="ECO:0007669"/>
    <property type="project" value="InterPro"/>
</dbReference>
<dbReference type="Pfam" id="PF05653">
    <property type="entry name" value="Mg_trans_NIPA"/>
    <property type="match status" value="1"/>
</dbReference>
<dbReference type="InterPro" id="IPR037185">
    <property type="entry name" value="EmrE-like"/>
</dbReference>
<evidence type="ECO:0008006" key="9">
    <source>
        <dbReference type="Google" id="ProtNLM"/>
    </source>
</evidence>
<feature type="transmembrane region" description="Helical" evidence="6">
    <location>
        <begin position="144"/>
        <end position="167"/>
    </location>
</feature>
<dbReference type="GO" id="GO:0016020">
    <property type="term" value="C:membrane"/>
    <property type="evidence" value="ECO:0007669"/>
    <property type="project" value="UniProtKB-SubCell"/>
</dbReference>
<keyword evidence="3 6" id="KW-1133">Transmembrane helix</keyword>
<comment type="subcellular location">
    <subcellularLocation>
        <location evidence="1">Membrane</location>
        <topology evidence="1">Multi-pass membrane protein</topology>
    </subcellularLocation>
</comment>
<dbReference type="OrthoDB" id="165382at2759"/>
<proteinExistence type="predicted"/>
<feature type="transmembrane region" description="Helical" evidence="6">
    <location>
        <begin position="173"/>
        <end position="192"/>
    </location>
</feature>
<dbReference type="Proteomes" id="UP000794436">
    <property type="component" value="Unassembled WGS sequence"/>
</dbReference>
<dbReference type="EMBL" id="SPLM01000145">
    <property type="protein sequence ID" value="TMW56551.1"/>
    <property type="molecule type" value="Genomic_DNA"/>
</dbReference>
<feature type="transmembrane region" description="Helical" evidence="6">
    <location>
        <begin position="376"/>
        <end position="394"/>
    </location>
</feature>
<evidence type="ECO:0000256" key="2">
    <source>
        <dbReference type="ARBA" id="ARBA00022692"/>
    </source>
</evidence>
<dbReference type="InterPro" id="IPR008521">
    <property type="entry name" value="Mg_trans_NIPA"/>
</dbReference>
<dbReference type="PANTHER" id="PTHR12570:SF9">
    <property type="entry name" value="MAGNESIUM TRANSPORTER NIPA8-RELATED"/>
    <property type="match status" value="1"/>
</dbReference>
<organism evidence="7 8">
    <name type="scientific">Pythium oligandrum</name>
    <name type="common">Mycoparasitic fungus</name>
    <dbReference type="NCBI Taxonomy" id="41045"/>
    <lineage>
        <taxon>Eukaryota</taxon>
        <taxon>Sar</taxon>
        <taxon>Stramenopiles</taxon>
        <taxon>Oomycota</taxon>
        <taxon>Peronosporomycetes</taxon>
        <taxon>Pythiales</taxon>
        <taxon>Pythiaceae</taxon>
        <taxon>Pythium</taxon>
    </lineage>
</organism>
<evidence type="ECO:0000256" key="5">
    <source>
        <dbReference type="SAM" id="MobiDB-lite"/>
    </source>
</evidence>
<evidence type="ECO:0000313" key="8">
    <source>
        <dbReference type="Proteomes" id="UP000794436"/>
    </source>
</evidence>
<comment type="caution">
    <text evidence="7">The sequence shown here is derived from an EMBL/GenBank/DDBJ whole genome shotgun (WGS) entry which is preliminary data.</text>
</comment>
<protein>
    <recommendedName>
        <fullName evidence="9">Magnesium transporter</fullName>
    </recommendedName>
</protein>
<sequence>MKTMTREVSDTETVRSTDESVGASPQETPASSALEMQFAKRLAQVGENARWWRLVPKPFLSLVVFCFGFALLSLLGIAVGSLSATTEDSTDAKKSSHSSGFLLMVGVLSSVVGSLQTASGYCAQRLGHQLEALREKPDQRKRANPLLVVGLVLLVCGTIAAVVNLGILGQSVTAPFAAMTLIFNGCLAFTVLHETVTGCDILATVLVLVGVAISMLGVGLADLPVQEFVLADIEAIFKRSPLPAVYSIVILGSLFASYVLVVRRRLEAKSLGLCCFAIGAGVLSGFSSLCVKCTVEIIKGATQHQSSDFRNPVTYLFVAAIPISVLSQLKLMTMGLQHFGTLKFVPPYHAFIILSNLVNGMVYFDEAKGYDTLSAVLFVVGCGLTIAGVFVLLAKVPQDNCNSPGITTTAQDDDKA</sequence>
<gene>
    <name evidence="7" type="ORF">Poli38472_006561</name>
</gene>
<evidence type="ECO:0000256" key="1">
    <source>
        <dbReference type="ARBA" id="ARBA00004141"/>
    </source>
</evidence>
<feature type="transmembrane region" description="Helical" evidence="6">
    <location>
        <begin position="344"/>
        <end position="364"/>
    </location>
</feature>
<feature type="compositionally biased region" description="Basic and acidic residues" evidence="5">
    <location>
        <begin position="1"/>
        <end position="18"/>
    </location>
</feature>
<feature type="transmembrane region" description="Helical" evidence="6">
    <location>
        <begin position="201"/>
        <end position="221"/>
    </location>
</feature>
<keyword evidence="2 6" id="KW-0812">Transmembrane</keyword>
<dbReference type="SUPFAM" id="SSF103481">
    <property type="entry name" value="Multidrug resistance efflux transporter EmrE"/>
    <property type="match status" value="1"/>
</dbReference>
<reference evidence="7" key="1">
    <citation type="submission" date="2019-03" db="EMBL/GenBank/DDBJ databases">
        <title>Long read genome sequence of the mycoparasitic Pythium oligandrum ATCC 38472 isolated from sugarbeet rhizosphere.</title>
        <authorList>
            <person name="Gaulin E."/>
        </authorList>
    </citation>
    <scope>NUCLEOTIDE SEQUENCE</scope>
    <source>
        <strain evidence="7">ATCC 38472_TT</strain>
    </source>
</reference>
<feature type="transmembrane region" description="Helical" evidence="6">
    <location>
        <begin position="241"/>
        <end position="261"/>
    </location>
</feature>
<evidence type="ECO:0000256" key="6">
    <source>
        <dbReference type="SAM" id="Phobius"/>
    </source>
</evidence>
<name>A0A8K1FBX1_PYTOL</name>
<dbReference type="PANTHER" id="PTHR12570">
    <property type="match status" value="1"/>
</dbReference>
<feature type="transmembrane region" description="Helical" evidence="6">
    <location>
        <begin position="313"/>
        <end position="332"/>
    </location>
</feature>
<feature type="transmembrane region" description="Helical" evidence="6">
    <location>
        <begin position="273"/>
        <end position="298"/>
    </location>
</feature>
<dbReference type="AlphaFoldDB" id="A0A8K1FBX1"/>
<keyword evidence="8" id="KW-1185">Reference proteome</keyword>